<sequence length="64" mass="7308">MDKYKNKPRLKESTDGLDFVRMQTEVGLIDSMLRSKTLTAIVVVSILLFTGFFYFLFKIAISGI</sequence>
<protein>
    <submittedName>
        <fullName evidence="2">Uncharacterized protein</fullName>
    </submittedName>
</protein>
<accession>A0AAW7Z4D2</accession>
<gene>
    <name evidence="2" type="ORF">Q4527_18280</name>
</gene>
<keyword evidence="1" id="KW-1133">Transmembrane helix</keyword>
<evidence type="ECO:0000313" key="2">
    <source>
        <dbReference type="EMBL" id="MDO6579351.1"/>
    </source>
</evidence>
<feature type="transmembrane region" description="Helical" evidence="1">
    <location>
        <begin position="38"/>
        <end position="57"/>
    </location>
</feature>
<dbReference type="RefSeq" id="WP_303538978.1">
    <property type="nucleotide sequence ID" value="NZ_JAUOQI010000018.1"/>
</dbReference>
<comment type="caution">
    <text evidence="2">The sequence shown here is derived from an EMBL/GenBank/DDBJ whole genome shotgun (WGS) entry which is preliminary data.</text>
</comment>
<dbReference type="EMBL" id="JAUOQI010000018">
    <property type="protein sequence ID" value="MDO6579351.1"/>
    <property type="molecule type" value="Genomic_DNA"/>
</dbReference>
<organism evidence="2 3">
    <name type="scientific">Alteromonas stellipolaris</name>
    <dbReference type="NCBI Taxonomy" id="233316"/>
    <lineage>
        <taxon>Bacteria</taxon>
        <taxon>Pseudomonadati</taxon>
        <taxon>Pseudomonadota</taxon>
        <taxon>Gammaproteobacteria</taxon>
        <taxon>Alteromonadales</taxon>
        <taxon>Alteromonadaceae</taxon>
        <taxon>Alteromonas/Salinimonas group</taxon>
        <taxon>Alteromonas</taxon>
    </lineage>
</organism>
<dbReference type="Proteomes" id="UP001170717">
    <property type="component" value="Unassembled WGS sequence"/>
</dbReference>
<dbReference type="AlphaFoldDB" id="A0AAW7Z4D2"/>
<name>A0AAW7Z4D2_9ALTE</name>
<evidence type="ECO:0000313" key="3">
    <source>
        <dbReference type="Proteomes" id="UP001170717"/>
    </source>
</evidence>
<keyword evidence="1" id="KW-0812">Transmembrane</keyword>
<evidence type="ECO:0000256" key="1">
    <source>
        <dbReference type="SAM" id="Phobius"/>
    </source>
</evidence>
<keyword evidence="1" id="KW-0472">Membrane</keyword>
<proteinExistence type="predicted"/>
<reference evidence="2" key="1">
    <citation type="submission" date="2023-07" db="EMBL/GenBank/DDBJ databases">
        <title>Genome content predicts the carbon catabolic preferences of heterotrophic bacteria.</title>
        <authorList>
            <person name="Gralka M."/>
        </authorList>
    </citation>
    <scope>NUCLEOTIDE SEQUENCE</scope>
    <source>
        <strain evidence="2">F2M12</strain>
    </source>
</reference>